<evidence type="ECO:0000313" key="2">
    <source>
        <dbReference type="EMBL" id="GAA4562421.1"/>
    </source>
</evidence>
<keyword evidence="3" id="KW-1185">Reference proteome</keyword>
<proteinExistence type="predicted"/>
<feature type="compositionally biased region" description="Basic and acidic residues" evidence="1">
    <location>
        <begin position="75"/>
        <end position="90"/>
    </location>
</feature>
<evidence type="ECO:0000256" key="1">
    <source>
        <dbReference type="SAM" id="MobiDB-lite"/>
    </source>
</evidence>
<reference evidence="3" key="1">
    <citation type="journal article" date="2019" name="Int. J. Syst. Evol. Microbiol.">
        <title>The Global Catalogue of Microorganisms (GCM) 10K type strain sequencing project: providing services to taxonomists for standard genome sequencing and annotation.</title>
        <authorList>
            <consortium name="The Broad Institute Genomics Platform"/>
            <consortium name="The Broad Institute Genome Sequencing Center for Infectious Disease"/>
            <person name="Wu L."/>
            <person name="Ma J."/>
        </authorList>
    </citation>
    <scope>NUCLEOTIDE SEQUENCE [LARGE SCALE GENOMIC DNA]</scope>
    <source>
        <strain evidence="3">JCM 3175</strain>
    </source>
</reference>
<comment type="caution">
    <text evidence="2">The sequence shown here is derived from an EMBL/GenBank/DDBJ whole genome shotgun (WGS) entry which is preliminary data.</text>
</comment>
<evidence type="ECO:0000313" key="3">
    <source>
        <dbReference type="Proteomes" id="UP001500307"/>
    </source>
</evidence>
<accession>A0ABP8S7I7</accession>
<dbReference type="EMBL" id="BAABGU010000001">
    <property type="protein sequence ID" value="GAA4562421.1"/>
    <property type="molecule type" value="Genomic_DNA"/>
</dbReference>
<protein>
    <submittedName>
        <fullName evidence="2">Uncharacterized protein</fullName>
    </submittedName>
</protein>
<gene>
    <name evidence="2" type="ORF">GCM10023176_03740</name>
</gene>
<dbReference type="Proteomes" id="UP001500307">
    <property type="component" value="Unassembled WGS sequence"/>
</dbReference>
<name>A0ABP8S7I7_9ACTN</name>
<feature type="compositionally biased region" description="Low complexity" evidence="1">
    <location>
        <begin position="50"/>
        <end position="62"/>
    </location>
</feature>
<feature type="region of interest" description="Disordered" evidence="1">
    <location>
        <begin position="15"/>
        <end position="134"/>
    </location>
</feature>
<sequence>MYGDAAEVVRDVVVHDAAQQAPRRPRFGGDQASCPLGRADPVVGPEPGPAQAQRLGQARAQRVVQSLPGDLLDELAEHHEADDGVAEHGARQGALHQRGGQHGRPASRRGGTADHGGADRQAAGVGEQHGDGDP</sequence>
<organism evidence="2 3">
    <name type="scientific">Micromonospora coerulea</name>
    <dbReference type="NCBI Taxonomy" id="47856"/>
    <lineage>
        <taxon>Bacteria</taxon>
        <taxon>Bacillati</taxon>
        <taxon>Actinomycetota</taxon>
        <taxon>Actinomycetes</taxon>
        <taxon>Micromonosporales</taxon>
        <taxon>Micromonosporaceae</taxon>
        <taxon>Micromonospora</taxon>
    </lineage>
</organism>